<reference evidence="2" key="1">
    <citation type="submission" date="2018-02" db="EMBL/GenBank/DDBJ databases">
        <title>Phenotypic and genomic properties of facultatively anaerobic sulfur-reducing natronoarchaea from hypersaline soda lakes.</title>
        <authorList>
            <person name="Sorokin D.Y."/>
            <person name="Kublanov I.V."/>
            <person name="Roman P."/>
            <person name="Sinninghe Damste J.S."/>
            <person name="Golyshin P.N."/>
            <person name="Rojo D."/>
            <person name="Ciordia S."/>
            <person name="Mena M.D.C."/>
            <person name="Ferrer M."/>
            <person name="Messina E."/>
            <person name="Smedile F."/>
            <person name="La Spada G."/>
            <person name="La Cono V."/>
            <person name="Yakimov M.M."/>
        </authorList>
    </citation>
    <scope>NUCLEOTIDE SEQUENCE [LARGE SCALE GENOMIC DNA]</scope>
    <source>
        <strain evidence="2">AArc-Mg</strain>
    </source>
</reference>
<gene>
    <name evidence="1" type="ORF">AArcMg_1474</name>
</gene>
<accession>A0A346PPP2</accession>
<keyword evidence="2" id="KW-1185">Reference proteome</keyword>
<protein>
    <submittedName>
        <fullName evidence="1">Uncharacterized protein</fullName>
    </submittedName>
</protein>
<evidence type="ECO:0000313" key="2">
    <source>
        <dbReference type="Proteomes" id="UP000258613"/>
    </source>
</evidence>
<sequence length="115" mass="12832">MTDRLVTNGGKRALRQFLIQNLDEMSVGTGSSDPRSTDDELDVEVHRDDVSNDSADVGRMRSRMKLGVAEANGEQLSELMLHADDDSFARIVFADTEKTEEIELAFEVEIEVQNT</sequence>
<organism evidence="1 2">
    <name type="scientific">Natrarchaeobaculum sulfurireducens</name>
    <dbReference type="NCBI Taxonomy" id="2044521"/>
    <lineage>
        <taxon>Archaea</taxon>
        <taxon>Methanobacteriati</taxon>
        <taxon>Methanobacteriota</taxon>
        <taxon>Stenosarchaea group</taxon>
        <taxon>Halobacteria</taxon>
        <taxon>Halobacteriales</taxon>
        <taxon>Natrialbaceae</taxon>
        <taxon>Natrarchaeobaculum</taxon>
    </lineage>
</organism>
<dbReference type="Proteomes" id="UP000258613">
    <property type="component" value="Chromosome"/>
</dbReference>
<dbReference type="EMBL" id="CP027033">
    <property type="protein sequence ID" value="AXR81487.1"/>
    <property type="molecule type" value="Genomic_DNA"/>
</dbReference>
<dbReference type="RefSeq" id="WP_117368161.1">
    <property type="nucleotide sequence ID" value="NZ_CP027033.1"/>
</dbReference>
<name>A0A346PPP2_9EURY</name>
<dbReference type="KEGG" id="nag:AArcMg_1474"/>
<dbReference type="AlphaFoldDB" id="A0A346PPP2"/>
<proteinExistence type="predicted"/>
<evidence type="ECO:0000313" key="1">
    <source>
        <dbReference type="EMBL" id="AXR81487.1"/>
    </source>
</evidence>
<dbReference type="GeneID" id="37641963"/>